<keyword evidence="6" id="KW-0449">Lipoprotein</keyword>
<evidence type="ECO:0000313" key="9">
    <source>
        <dbReference type="Proteomes" id="UP000052167"/>
    </source>
</evidence>
<evidence type="ECO:0000256" key="2">
    <source>
        <dbReference type="ARBA" id="ARBA00022729"/>
    </source>
</evidence>
<evidence type="ECO:0000313" key="8">
    <source>
        <dbReference type="EMBL" id="KEQ10132.1"/>
    </source>
</evidence>
<dbReference type="OrthoDB" id="7363830at2"/>
<evidence type="ECO:0000256" key="3">
    <source>
        <dbReference type="ARBA" id="ARBA00023136"/>
    </source>
</evidence>
<reference evidence="8 9" key="1">
    <citation type="submission" date="2014-06" db="EMBL/GenBank/DDBJ databases">
        <title>Rhizobium pelagicum/R2-400B4.</title>
        <authorList>
            <person name="Kimes N.E."/>
            <person name="Lopez-Perez M."/>
        </authorList>
    </citation>
    <scope>NUCLEOTIDE SEQUENCE [LARGE SCALE GENOMIC DNA]</scope>
    <source>
        <strain evidence="8 9">R2-400B4</strain>
    </source>
</reference>
<protein>
    <recommendedName>
        <fullName evidence="10">Lipoprotein</fullName>
    </recommendedName>
</protein>
<dbReference type="EMBL" id="JOKJ01000004">
    <property type="protein sequence ID" value="KEQ10132.1"/>
    <property type="molecule type" value="Genomic_DNA"/>
</dbReference>
<comment type="caution">
    <text evidence="8">The sequence shown here is derived from an EMBL/GenBank/DDBJ whole genome shotgun (WGS) entry which is preliminary data.</text>
</comment>
<evidence type="ECO:0000256" key="1">
    <source>
        <dbReference type="ARBA" id="ARBA00004459"/>
    </source>
</evidence>
<keyword evidence="5" id="KW-0998">Cell outer membrane</keyword>
<dbReference type="AlphaFoldDB" id="A0A922P0L3"/>
<dbReference type="NCBIfam" id="NF047847">
    <property type="entry name" value="SS_mature_LptM"/>
    <property type="match status" value="1"/>
</dbReference>
<dbReference type="Proteomes" id="UP000052167">
    <property type="component" value="Unassembled WGS sequence"/>
</dbReference>
<evidence type="ECO:0000256" key="6">
    <source>
        <dbReference type="ARBA" id="ARBA00023288"/>
    </source>
</evidence>
<keyword evidence="3" id="KW-0472">Membrane</keyword>
<dbReference type="InterPro" id="IPR032831">
    <property type="entry name" value="LptM_cons"/>
</dbReference>
<dbReference type="RefSeq" id="WP_037164961.1">
    <property type="nucleotide sequence ID" value="NZ_CAJXID010000005.1"/>
</dbReference>
<keyword evidence="2" id="KW-0732">Signal</keyword>
<proteinExistence type="predicted"/>
<accession>A0A922P0L3</accession>
<name>A0A922P0L3_9HYPH</name>
<keyword evidence="4" id="KW-0564">Palmitate</keyword>
<sequence>MGLQKFGTTILTLAVAGIILAGCGRKGDLDRPSTPVDQQNIRKTGENRQPEPVADKSFFLDPLL</sequence>
<evidence type="ECO:0000256" key="4">
    <source>
        <dbReference type="ARBA" id="ARBA00023139"/>
    </source>
</evidence>
<keyword evidence="9" id="KW-1185">Reference proteome</keyword>
<feature type="region of interest" description="Disordered" evidence="7">
    <location>
        <begin position="25"/>
        <end position="64"/>
    </location>
</feature>
<evidence type="ECO:0000256" key="7">
    <source>
        <dbReference type="SAM" id="MobiDB-lite"/>
    </source>
</evidence>
<gene>
    <name evidence="8" type="ORF">GV68_19205</name>
</gene>
<comment type="subcellular location">
    <subcellularLocation>
        <location evidence="1">Cell outer membrane</location>
        <topology evidence="1">Lipid-anchor</topology>
    </subcellularLocation>
</comment>
<organism evidence="8 9">
    <name type="scientific">Pseudorhizobium pelagicum</name>
    <dbReference type="NCBI Taxonomy" id="1509405"/>
    <lineage>
        <taxon>Bacteria</taxon>
        <taxon>Pseudomonadati</taxon>
        <taxon>Pseudomonadota</taxon>
        <taxon>Alphaproteobacteria</taxon>
        <taxon>Hyphomicrobiales</taxon>
        <taxon>Rhizobiaceae</taxon>
        <taxon>Rhizobium/Agrobacterium group</taxon>
        <taxon>Pseudorhizobium</taxon>
    </lineage>
</organism>
<evidence type="ECO:0008006" key="10">
    <source>
        <dbReference type="Google" id="ProtNLM"/>
    </source>
</evidence>
<dbReference type="PROSITE" id="PS51257">
    <property type="entry name" value="PROKAR_LIPOPROTEIN"/>
    <property type="match status" value="1"/>
</dbReference>
<evidence type="ECO:0000256" key="5">
    <source>
        <dbReference type="ARBA" id="ARBA00023237"/>
    </source>
</evidence>